<evidence type="ECO:0000256" key="4">
    <source>
        <dbReference type="ARBA" id="ARBA00023136"/>
    </source>
</evidence>
<feature type="transmembrane region" description="Helical" evidence="6">
    <location>
        <begin position="20"/>
        <end position="40"/>
    </location>
</feature>
<sequence length="260" mass="29476">MSESHDPPPGGDENRGYEILIVLIVTFIAALVPVCLRVWVRLRMAGSLGWDDYSIIGAMFIGVIGLIFNIPSVTNGFGRHTYYLTHQQIINARMWNELSQLQNIAGVWLVKISICVFLLRILGVAHRNFTNFLYALMAISTAVNLSLVFVWFFQCRPIQAIWNFTIEEKTCMPGSAIVGVAYLSAGFNMATDIICATFPIFFLRNIQINRGRKIALMVLTGFGLLWVSNPTSPFSHRYHHFFALFFFPSDHLPTLHFLPR</sequence>
<evidence type="ECO:0000256" key="3">
    <source>
        <dbReference type="ARBA" id="ARBA00022989"/>
    </source>
</evidence>
<dbReference type="Pfam" id="PF20684">
    <property type="entry name" value="Fung_rhodopsin"/>
    <property type="match status" value="1"/>
</dbReference>
<feature type="transmembrane region" description="Helical" evidence="6">
    <location>
        <begin position="174"/>
        <end position="202"/>
    </location>
</feature>
<evidence type="ECO:0000259" key="7">
    <source>
        <dbReference type="Pfam" id="PF20684"/>
    </source>
</evidence>
<keyword evidence="4 6" id="KW-0472">Membrane</keyword>
<reference evidence="8 9" key="1">
    <citation type="journal article" date="2016" name="Nat. Commun.">
        <title>Ectomycorrhizal ecology is imprinted in the genome of the dominant symbiotic fungus Cenococcum geophilum.</title>
        <authorList>
            <consortium name="DOE Joint Genome Institute"/>
            <person name="Peter M."/>
            <person name="Kohler A."/>
            <person name="Ohm R.A."/>
            <person name="Kuo A."/>
            <person name="Krutzmann J."/>
            <person name="Morin E."/>
            <person name="Arend M."/>
            <person name="Barry K.W."/>
            <person name="Binder M."/>
            <person name="Choi C."/>
            <person name="Clum A."/>
            <person name="Copeland A."/>
            <person name="Grisel N."/>
            <person name="Haridas S."/>
            <person name="Kipfer T."/>
            <person name="LaButti K."/>
            <person name="Lindquist E."/>
            <person name="Lipzen A."/>
            <person name="Maire R."/>
            <person name="Meier B."/>
            <person name="Mihaltcheva S."/>
            <person name="Molinier V."/>
            <person name="Murat C."/>
            <person name="Poggeler S."/>
            <person name="Quandt C.A."/>
            <person name="Sperisen C."/>
            <person name="Tritt A."/>
            <person name="Tisserant E."/>
            <person name="Crous P.W."/>
            <person name="Henrissat B."/>
            <person name="Nehls U."/>
            <person name="Egli S."/>
            <person name="Spatafora J.W."/>
            <person name="Grigoriev I.V."/>
            <person name="Martin F.M."/>
        </authorList>
    </citation>
    <scope>NUCLEOTIDE SEQUENCE [LARGE SCALE GENOMIC DNA]</scope>
    <source>
        <strain evidence="8 9">CBS 459.81</strain>
    </source>
</reference>
<evidence type="ECO:0000256" key="6">
    <source>
        <dbReference type="SAM" id="Phobius"/>
    </source>
</evidence>
<proteinExistence type="inferred from homology"/>
<dbReference type="OrthoDB" id="3934549at2759"/>
<dbReference type="InterPro" id="IPR052337">
    <property type="entry name" value="SAT4-like"/>
</dbReference>
<organism evidence="8 9">
    <name type="scientific">Lepidopterella palustris CBS 459.81</name>
    <dbReference type="NCBI Taxonomy" id="1314670"/>
    <lineage>
        <taxon>Eukaryota</taxon>
        <taxon>Fungi</taxon>
        <taxon>Dikarya</taxon>
        <taxon>Ascomycota</taxon>
        <taxon>Pezizomycotina</taxon>
        <taxon>Dothideomycetes</taxon>
        <taxon>Pleosporomycetidae</taxon>
        <taxon>Mytilinidiales</taxon>
        <taxon>Argynnaceae</taxon>
        <taxon>Lepidopterella</taxon>
    </lineage>
</organism>
<dbReference type="GO" id="GO:0016020">
    <property type="term" value="C:membrane"/>
    <property type="evidence" value="ECO:0007669"/>
    <property type="project" value="UniProtKB-SubCell"/>
</dbReference>
<evidence type="ECO:0000256" key="1">
    <source>
        <dbReference type="ARBA" id="ARBA00004141"/>
    </source>
</evidence>
<evidence type="ECO:0000313" key="8">
    <source>
        <dbReference type="EMBL" id="OCK81166.1"/>
    </source>
</evidence>
<feature type="transmembrane region" description="Helical" evidence="6">
    <location>
        <begin position="104"/>
        <end position="125"/>
    </location>
</feature>
<dbReference type="InterPro" id="IPR049326">
    <property type="entry name" value="Rhodopsin_dom_fungi"/>
</dbReference>
<feature type="transmembrane region" description="Helical" evidence="6">
    <location>
        <begin position="52"/>
        <end position="70"/>
    </location>
</feature>
<protein>
    <recommendedName>
        <fullName evidence="7">Rhodopsin domain-containing protein</fullName>
    </recommendedName>
</protein>
<dbReference type="AlphaFoldDB" id="A0A8E2EBU0"/>
<feature type="domain" description="Rhodopsin" evidence="7">
    <location>
        <begin position="36"/>
        <end position="225"/>
    </location>
</feature>
<feature type="transmembrane region" description="Helical" evidence="6">
    <location>
        <begin position="132"/>
        <end position="154"/>
    </location>
</feature>
<comment type="subcellular location">
    <subcellularLocation>
        <location evidence="1">Membrane</location>
        <topology evidence="1">Multi-pass membrane protein</topology>
    </subcellularLocation>
</comment>
<evidence type="ECO:0000256" key="2">
    <source>
        <dbReference type="ARBA" id="ARBA00022692"/>
    </source>
</evidence>
<comment type="similarity">
    <text evidence="5">Belongs to the SAT4 family.</text>
</comment>
<keyword evidence="3 6" id="KW-1133">Transmembrane helix</keyword>
<dbReference type="Proteomes" id="UP000250266">
    <property type="component" value="Unassembled WGS sequence"/>
</dbReference>
<dbReference type="PANTHER" id="PTHR33048">
    <property type="entry name" value="PTH11-LIKE INTEGRAL MEMBRANE PROTEIN (AFU_ORTHOLOGUE AFUA_5G11245)"/>
    <property type="match status" value="1"/>
</dbReference>
<keyword evidence="9" id="KW-1185">Reference proteome</keyword>
<name>A0A8E2EBU0_9PEZI</name>
<dbReference type="PANTHER" id="PTHR33048:SF146">
    <property type="entry name" value="INTEGRAL MEMBRANE PROTEIN"/>
    <property type="match status" value="1"/>
</dbReference>
<gene>
    <name evidence="8" type="ORF">K432DRAFT_296116</name>
</gene>
<accession>A0A8E2EBU0</accession>
<evidence type="ECO:0000313" key="9">
    <source>
        <dbReference type="Proteomes" id="UP000250266"/>
    </source>
</evidence>
<keyword evidence="2 6" id="KW-0812">Transmembrane</keyword>
<dbReference type="EMBL" id="KV744931">
    <property type="protein sequence ID" value="OCK81166.1"/>
    <property type="molecule type" value="Genomic_DNA"/>
</dbReference>
<evidence type="ECO:0000256" key="5">
    <source>
        <dbReference type="ARBA" id="ARBA00038359"/>
    </source>
</evidence>
<feature type="transmembrane region" description="Helical" evidence="6">
    <location>
        <begin position="214"/>
        <end position="232"/>
    </location>
</feature>